<proteinExistence type="predicted"/>
<dbReference type="EMBL" id="JQGA01000558">
    <property type="protein sequence ID" value="KGO74959.1"/>
    <property type="molecule type" value="Genomic_DNA"/>
</dbReference>
<keyword evidence="2" id="KW-1185">Reference proteome</keyword>
<name>A0A0A2L4M5_PENIT</name>
<dbReference type="SUPFAM" id="SSF75304">
    <property type="entry name" value="Amidase signature (AS) enzymes"/>
    <property type="match status" value="1"/>
</dbReference>
<evidence type="ECO:0000313" key="2">
    <source>
        <dbReference type="Proteomes" id="UP000030104"/>
    </source>
</evidence>
<dbReference type="OrthoDB" id="566138at2759"/>
<dbReference type="Gene3D" id="3.90.1300.10">
    <property type="entry name" value="Amidase signature (AS) domain"/>
    <property type="match status" value="1"/>
</dbReference>
<dbReference type="PhylomeDB" id="A0A0A2L4M5"/>
<comment type="caution">
    <text evidence="1">The sequence shown here is derived from an EMBL/GenBank/DDBJ whole genome shotgun (WGS) entry which is preliminary data.</text>
</comment>
<dbReference type="Proteomes" id="UP000030104">
    <property type="component" value="Unassembled WGS sequence"/>
</dbReference>
<evidence type="ECO:0008006" key="3">
    <source>
        <dbReference type="Google" id="ProtNLM"/>
    </source>
</evidence>
<organism evidence="1 2">
    <name type="scientific">Penicillium italicum</name>
    <name type="common">Blue mold</name>
    <dbReference type="NCBI Taxonomy" id="40296"/>
    <lineage>
        <taxon>Eukaryota</taxon>
        <taxon>Fungi</taxon>
        <taxon>Dikarya</taxon>
        <taxon>Ascomycota</taxon>
        <taxon>Pezizomycotina</taxon>
        <taxon>Eurotiomycetes</taxon>
        <taxon>Eurotiomycetidae</taxon>
        <taxon>Eurotiales</taxon>
        <taxon>Aspergillaceae</taxon>
        <taxon>Penicillium</taxon>
    </lineage>
</organism>
<dbReference type="STRING" id="40296.A0A0A2L4M5"/>
<dbReference type="AlphaFoldDB" id="A0A0A2L4M5"/>
<sequence>MGNTAGQSPKTSSAVLGVPVGLELMGRRWEDDKLLDLAERAERILKGRVVPALY</sequence>
<protein>
    <recommendedName>
        <fullName evidence="3">Amidase</fullName>
    </recommendedName>
</protein>
<evidence type="ECO:0000313" key="1">
    <source>
        <dbReference type="EMBL" id="KGO74959.1"/>
    </source>
</evidence>
<reference evidence="1 2" key="1">
    <citation type="journal article" date="2015" name="Mol. Plant Microbe Interact.">
        <title>Genome, transcriptome, and functional analyses of Penicillium expansum provide new insights into secondary metabolism and pathogenicity.</title>
        <authorList>
            <person name="Ballester A.R."/>
            <person name="Marcet-Houben M."/>
            <person name="Levin E."/>
            <person name="Sela N."/>
            <person name="Selma-Lazaro C."/>
            <person name="Carmona L."/>
            <person name="Wisniewski M."/>
            <person name="Droby S."/>
            <person name="Gonzalez-Candelas L."/>
            <person name="Gabaldon T."/>
        </authorList>
    </citation>
    <scope>NUCLEOTIDE SEQUENCE [LARGE SCALE GENOMIC DNA]</scope>
    <source>
        <strain evidence="1 2">PHI-1</strain>
    </source>
</reference>
<gene>
    <name evidence="1" type="ORF">PITC_031970</name>
</gene>
<accession>A0A0A2L4M5</accession>
<dbReference type="HOGENOM" id="CLU_3051073_0_0_1"/>
<dbReference type="InterPro" id="IPR036928">
    <property type="entry name" value="AS_sf"/>
</dbReference>